<name>X1TYK5_9ZZZZ</name>
<reference evidence="2" key="1">
    <citation type="journal article" date="2014" name="Front. Microbiol.">
        <title>High frequency of phylogenetically diverse reductive dehalogenase-homologous genes in deep subseafloor sedimentary metagenomes.</title>
        <authorList>
            <person name="Kawai M."/>
            <person name="Futagami T."/>
            <person name="Toyoda A."/>
            <person name="Takaki Y."/>
            <person name="Nishi S."/>
            <person name="Hori S."/>
            <person name="Arai W."/>
            <person name="Tsubouchi T."/>
            <person name="Morono Y."/>
            <person name="Uchiyama I."/>
            <person name="Ito T."/>
            <person name="Fujiyama A."/>
            <person name="Inagaki F."/>
            <person name="Takami H."/>
        </authorList>
    </citation>
    <scope>NUCLEOTIDE SEQUENCE</scope>
    <source>
        <strain evidence="2">Expedition CK06-06</strain>
    </source>
</reference>
<evidence type="ECO:0000259" key="1">
    <source>
        <dbReference type="Pfam" id="PF01507"/>
    </source>
</evidence>
<accession>X1TYK5</accession>
<organism evidence="2">
    <name type="scientific">marine sediment metagenome</name>
    <dbReference type="NCBI Taxonomy" id="412755"/>
    <lineage>
        <taxon>unclassified sequences</taxon>
        <taxon>metagenomes</taxon>
        <taxon>ecological metagenomes</taxon>
    </lineage>
</organism>
<dbReference type="Gene3D" id="3.40.50.620">
    <property type="entry name" value="HUPs"/>
    <property type="match status" value="1"/>
</dbReference>
<protein>
    <recommendedName>
        <fullName evidence="1">Phosphoadenosine phosphosulphate reductase domain-containing protein</fullName>
    </recommendedName>
</protein>
<evidence type="ECO:0000313" key="2">
    <source>
        <dbReference type="EMBL" id="GAI92635.1"/>
    </source>
</evidence>
<feature type="domain" description="Phosphoadenosine phosphosulphate reductase" evidence="1">
    <location>
        <begin position="4"/>
        <end position="124"/>
    </location>
</feature>
<dbReference type="PANTHER" id="PTHR43196">
    <property type="entry name" value="SULFATE ADENYLYLTRANSFERASE SUBUNIT 2"/>
    <property type="match status" value="1"/>
</dbReference>
<dbReference type="EMBL" id="BARW01021844">
    <property type="protein sequence ID" value="GAI92635.1"/>
    <property type="molecule type" value="Genomic_DNA"/>
</dbReference>
<feature type="non-terminal residue" evidence="2">
    <location>
        <position position="136"/>
    </location>
</feature>
<comment type="caution">
    <text evidence="2">The sequence shown here is derived from an EMBL/GenBank/DDBJ whole genome shotgun (WGS) entry which is preliminary data.</text>
</comment>
<dbReference type="InterPro" id="IPR014729">
    <property type="entry name" value="Rossmann-like_a/b/a_fold"/>
</dbReference>
<proteinExistence type="predicted"/>
<dbReference type="InterPro" id="IPR002500">
    <property type="entry name" value="PAPS_reduct_dom"/>
</dbReference>
<gene>
    <name evidence="2" type="ORF">S12H4_36615</name>
</gene>
<dbReference type="InterPro" id="IPR050128">
    <property type="entry name" value="Sulfate_adenylyltrnsfr_sub2"/>
</dbReference>
<dbReference type="AlphaFoldDB" id="X1TYK5"/>
<dbReference type="PANTHER" id="PTHR43196:SF2">
    <property type="entry name" value="PHOSPHOADENOSINE PHOSPHOSULFATE REDUCTASE"/>
    <property type="match status" value="1"/>
</dbReference>
<sequence>MRKVIVNFSGGKDSTVAILEAMKRYPKEEIMLCWQDTGTEYLETQSHIEKIAGMLELPLVILKPPEDFWSLSRRRGYFPTQQFRQCTLYLKQQLFRTWVRHNRDQLGDEIVVVSGIRADESISRFGFDPWCLLPGL</sequence>
<dbReference type="Pfam" id="PF01507">
    <property type="entry name" value="PAPS_reduct"/>
    <property type="match status" value="1"/>
</dbReference>
<dbReference type="GO" id="GO:0003824">
    <property type="term" value="F:catalytic activity"/>
    <property type="evidence" value="ECO:0007669"/>
    <property type="project" value="InterPro"/>
</dbReference>
<dbReference type="SUPFAM" id="SSF52402">
    <property type="entry name" value="Adenine nucleotide alpha hydrolases-like"/>
    <property type="match status" value="1"/>
</dbReference>